<protein>
    <recommendedName>
        <fullName evidence="2">MULE transposase domain-containing protein</fullName>
    </recommendedName>
</protein>
<feature type="domain" description="MULE transposase" evidence="2">
    <location>
        <begin position="351"/>
        <end position="430"/>
    </location>
</feature>
<keyword evidence="4" id="KW-1185">Reference proteome</keyword>
<evidence type="ECO:0000313" key="3">
    <source>
        <dbReference type="EMBL" id="GFH57896.1"/>
    </source>
</evidence>
<dbReference type="Proteomes" id="UP001054902">
    <property type="component" value="Unassembled WGS sequence"/>
</dbReference>
<sequence>MLNDEEDAGTDICQLLDQLKLQFNDVATWKPEIIMSCISSKSGKVEEIDICSKMLHTETCNFFKGNSECNIKFDPAQYNGINSFDKLKSDIIVACRKSGFKATTDNRQYRKQKGSKLASFQIICDHNRSSQLPKGKNKIYNTTRPLCEEKRCAFEFNVFCSEDDGFWYISNTDPTKVCHNFHIQHSQEFIESKINLLSPDLLSFAETCFSLGLPTSVISHLCKAYSQNQSEFTDNQLRYKIMKERDKEIVKDLSQYKNLSSAEALINDFENCKEEVYYCELIHSKKDGHLKITQSKGRPPKILHLSTEQQKSIDEIRKDMEINDGQDVLLAFAWVTAEELELVQRFPELQLFDVTMKTNSENRGLFLATGIDGLGKIFTGLHCFMPNSKASSYNWIYTEALVTLWGETTLRNVQTIITDGEDALYKPLENLSEVNLYWKNVCVYRCTFHLFTQEWNSIPRGHLSNESKIILQKLKRWIDTWIFNLDREKHFLVSMEKFKSVLQSKECDEIRAPVLKIIESLEVSTAKWAKCYKKESFDLGHTTTSPGEASNSSLKRFCKGNMSSQSLSGSARTQRDHSKFIHKKRNYLVAKEIDKNSADNFMEEQNMFTQFLQDSVFDAKDRASEYVPMRIEKFKWLVCHKNTFSLPNNMEKDDIFQYPRFSNVHVIILNMAQSSLECMTCKIQRRKGNPCPHICSITKCVTAEMLNPRYLKIFNSIQLGNDPKFKETIQLLQQKYNTFGNATNITSLLSGILEGSDIEEYDSCSDFKKSMYALYNIYLDNEFLIRGHEIPGKYMKSCNNKMECGSEILEDDFPIEFPYDNNAGDEFESLYSSPQKKLGLADFDSSTFQFLQYKQQELLNLVEGNTEAENMMRERMDDLVSDLRKLQLKNGKINFSQESTIVSSNMKQSSTPKNHNRKKRRHEHFSQNSSGKKKPQKRSARSKRVDK</sequence>
<feature type="compositionally biased region" description="Polar residues" evidence="1">
    <location>
        <begin position="899"/>
        <end position="913"/>
    </location>
</feature>
<gene>
    <name evidence="3" type="ORF">CTEN210_14372</name>
</gene>
<dbReference type="EMBL" id="BLLK01000059">
    <property type="protein sequence ID" value="GFH57896.1"/>
    <property type="molecule type" value="Genomic_DNA"/>
</dbReference>
<dbReference type="InterPro" id="IPR018289">
    <property type="entry name" value="MULE_transposase_dom"/>
</dbReference>
<feature type="region of interest" description="Disordered" evidence="1">
    <location>
        <begin position="899"/>
        <end position="947"/>
    </location>
</feature>
<name>A0AAD3D4U6_9STRA</name>
<feature type="compositionally biased region" description="Basic residues" evidence="1">
    <location>
        <begin position="914"/>
        <end position="923"/>
    </location>
</feature>
<proteinExistence type="predicted"/>
<evidence type="ECO:0000256" key="1">
    <source>
        <dbReference type="SAM" id="MobiDB-lite"/>
    </source>
</evidence>
<comment type="caution">
    <text evidence="3">The sequence shown here is derived from an EMBL/GenBank/DDBJ whole genome shotgun (WGS) entry which is preliminary data.</text>
</comment>
<dbReference type="InterPro" id="IPR031052">
    <property type="entry name" value="FHY3/FAR1"/>
</dbReference>
<organism evidence="3 4">
    <name type="scientific">Chaetoceros tenuissimus</name>
    <dbReference type="NCBI Taxonomy" id="426638"/>
    <lineage>
        <taxon>Eukaryota</taxon>
        <taxon>Sar</taxon>
        <taxon>Stramenopiles</taxon>
        <taxon>Ochrophyta</taxon>
        <taxon>Bacillariophyta</taxon>
        <taxon>Coscinodiscophyceae</taxon>
        <taxon>Chaetocerotophycidae</taxon>
        <taxon>Chaetocerotales</taxon>
        <taxon>Chaetocerotaceae</taxon>
        <taxon>Chaetoceros</taxon>
    </lineage>
</organism>
<dbReference type="PANTHER" id="PTHR31669:SF251">
    <property type="entry name" value="PROTEIN FAR1-RELATED SEQUENCE"/>
    <property type="match status" value="1"/>
</dbReference>
<dbReference type="Pfam" id="PF10551">
    <property type="entry name" value="MULE"/>
    <property type="match status" value="1"/>
</dbReference>
<dbReference type="GO" id="GO:0006355">
    <property type="term" value="P:regulation of DNA-templated transcription"/>
    <property type="evidence" value="ECO:0007669"/>
    <property type="project" value="InterPro"/>
</dbReference>
<evidence type="ECO:0000259" key="2">
    <source>
        <dbReference type="Pfam" id="PF10551"/>
    </source>
</evidence>
<evidence type="ECO:0000313" key="4">
    <source>
        <dbReference type="Proteomes" id="UP001054902"/>
    </source>
</evidence>
<dbReference type="PANTHER" id="PTHR31669">
    <property type="entry name" value="PROTEIN FAR1-RELATED SEQUENCE 10-RELATED"/>
    <property type="match status" value="1"/>
</dbReference>
<dbReference type="AlphaFoldDB" id="A0AAD3D4U6"/>
<feature type="compositionally biased region" description="Basic residues" evidence="1">
    <location>
        <begin position="931"/>
        <end position="947"/>
    </location>
</feature>
<accession>A0AAD3D4U6</accession>
<reference evidence="3 4" key="1">
    <citation type="journal article" date="2021" name="Sci. Rep.">
        <title>The genome of the diatom Chaetoceros tenuissimus carries an ancient integrated fragment of an extant virus.</title>
        <authorList>
            <person name="Hongo Y."/>
            <person name="Kimura K."/>
            <person name="Takaki Y."/>
            <person name="Yoshida Y."/>
            <person name="Baba S."/>
            <person name="Kobayashi G."/>
            <person name="Nagasaki K."/>
            <person name="Hano T."/>
            <person name="Tomaru Y."/>
        </authorList>
    </citation>
    <scope>NUCLEOTIDE SEQUENCE [LARGE SCALE GENOMIC DNA]</scope>
    <source>
        <strain evidence="3 4">NIES-3715</strain>
    </source>
</reference>